<gene>
    <name evidence="6" type="ordered locus">Daes_0303</name>
</gene>
<evidence type="ECO:0000256" key="1">
    <source>
        <dbReference type="ARBA" id="ARBA00023015"/>
    </source>
</evidence>
<keyword evidence="7" id="KW-1185">Reference proteome</keyword>
<feature type="domain" description="HTH araC/xylS-type" evidence="5">
    <location>
        <begin position="184"/>
        <end position="281"/>
    </location>
</feature>
<evidence type="ECO:0000313" key="7">
    <source>
        <dbReference type="Proteomes" id="UP000002191"/>
    </source>
</evidence>
<dbReference type="PROSITE" id="PS00041">
    <property type="entry name" value="HTH_ARAC_FAMILY_1"/>
    <property type="match status" value="1"/>
</dbReference>
<dbReference type="InterPro" id="IPR037923">
    <property type="entry name" value="HTH-like"/>
</dbReference>
<organism evidence="6 7">
    <name type="scientific">Pseudodesulfovibrio aespoeensis (strain ATCC 700646 / DSM 10631 / Aspo-2)</name>
    <name type="common">Desulfovibrio aespoeensis</name>
    <dbReference type="NCBI Taxonomy" id="643562"/>
    <lineage>
        <taxon>Bacteria</taxon>
        <taxon>Pseudomonadati</taxon>
        <taxon>Thermodesulfobacteriota</taxon>
        <taxon>Desulfovibrionia</taxon>
        <taxon>Desulfovibrionales</taxon>
        <taxon>Desulfovibrionaceae</taxon>
    </lineage>
</organism>
<dbReference type="GO" id="GO:0003700">
    <property type="term" value="F:DNA-binding transcription factor activity"/>
    <property type="evidence" value="ECO:0007669"/>
    <property type="project" value="InterPro"/>
</dbReference>
<dbReference type="PANTHER" id="PTHR46796">
    <property type="entry name" value="HTH-TYPE TRANSCRIPTIONAL ACTIVATOR RHAS-RELATED"/>
    <property type="match status" value="1"/>
</dbReference>
<dbReference type="InterPro" id="IPR050204">
    <property type="entry name" value="AraC_XylS_family_regulators"/>
</dbReference>
<dbReference type="AlphaFoldDB" id="E6VWC3"/>
<evidence type="ECO:0000256" key="2">
    <source>
        <dbReference type="ARBA" id="ARBA00023125"/>
    </source>
</evidence>
<name>E6VWC3_PSEA9</name>
<dbReference type="SMART" id="SM00342">
    <property type="entry name" value="HTH_ARAC"/>
    <property type="match status" value="1"/>
</dbReference>
<dbReference type="PROSITE" id="PS01124">
    <property type="entry name" value="HTH_ARAC_FAMILY_2"/>
    <property type="match status" value="1"/>
</dbReference>
<dbReference type="GO" id="GO:0043565">
    <property type="term" value="F:sequence-specific DNA binding"/>
    <property type="evidence" value="ECO:0007669"/>
    <property type="project" value="InterPro"/>
</dbReference>
<dbReference type="KEGG" id="das:Daes_0303"/>
<keyword evidence="1" id="KW-0805">Transcription regulation</keyword>
<dbReference type="InterPro" id="IPR003313">
    <property type="entry name" value="AraC-bd"/>
</dbReference>
<dbReference type="HOGENOM" id="CLU_000445_88_16_7"/>
<evidence type="ECO:0000259" key="5">
    <source>
        <dbReference type="PROSITE" id="PS01124"/>
    </source>
</evidence>
<dbReference type="PANTHER" id="PTHR46796:SF2">
    <property type="entry name" value="TRANSCRIPTIONAL REGULATORY PROTEIN"/>
    <property type="match status" value="1"/>
</dbReference>
<dbReference type="SUPFAM" id="SSF46689">
    <property type="entry name" value="Homeodomain-like"/>
    <property type="match status" value="2"/>
</dbReference>
<dbReference type="Pfam" id="PF02311">
    <property type="entry name" value="AraC_binding"/>
    <property type="match status" value="1"/>
</dbReference>
<dbReference type="InterPro" id="IPR018060">
    <property type="entry name" value="HTH_AraC"/>
</dbReference>
<dbReference type="InterPro" id="IPR009057">
    <property type="entry name" value="Homeodomain-like_sf"/>
</dbReference>
<evidence type="ECO:0000256" key="3">
    <source>
        <dbReference type="ARBA" id="ARBA00023159"/>
    </source>
</evidence>
<dbReference type="PRINTS" id="PR00032">
    <property type="entry name" value="HTHARAC"/>
</dbReference>
<evidence type="ECO:0000313" key="6">
    <source>
        <dbReference type="EMBL" id="ADU61329.1"/>
    </source>
</evidence>
<sequence length="290" mass="31842">MTGQTIAHGGPPREFATMTSLPILGGVELLHARYVTQIFSRHFHDGYAVGCIEQGAMRFRYQGQNLVASGGQVNLVVPGEAHDGHGAAPDGWAYRMFYLRPETLAEVAGALMTRPGLPDFRMGVIDDPVLAAAISRTHRLLESPDTSTLEKETRLMAMLAGWISRWAEERGRLAGPGREHRAVARAREIIQAGYGGDLSLAGLAREAGLSPFHLVRVFERETGVTPHAYLTQVRVQRARQRLAGAERIADIAVECGFADQAHLTRLFKRQTGMTPGNFRKNLQNSPLRRG</sequence>
<dbReference type="eggNOG" id="COG2207">
    <property type="taxonomic scope" value="Bacteria"/>
</dbReference>
<dbReference type="InterPro" id="IPR020449">
    <property type="entry name" value="Tscrpt_reg_AraC-type_HTH"/>
</dbReference>
<keyword evidence="3" id="KW-0010">Activator</keyword>
<dbReference type="InterPro" id="IPR018062">
    <property type="entry name" value="HTH_AraC-typ_CS"/>
</dbReference>
<accession>E6VWC3</accession>
<protein>
    <submittedName>
        <fullName evidence="6">Helix-turn-helix-domain containing protein AraC type</fullName>
    </submittedName>
</protein>
<dbReference type="Pfam" id="PF12833">
    <property type="entry name" value="HTH_18"/>
    <property type="match status" value="1"/>
</dbReference>
<dbReference type="SUPFAM" id="SSF51215">
    <property type="entry name" value="Regulatory protein AraC"/>
    <property type="match status" value="1"/>
</dbReference>
<proteinExistence type="predicted"/>
<dbReference type="STRING" id="643562.Daes_0303"/>
<reference evidence="7" key="1">
    <citation type="submission" date="2010-12" db="EMBL/GenBank/DDBJ databases">
        <title>Complete sequence of Desulfovibrio aespoeensis Aspo-2.</title>
        <authorList>
            <consortium name="US DOE Joint Genome Institute"/>
            <person name="Lucas S."/>
            <person name="Copeland A."/>
            <person name="Lapidus A."/>
            <person name="Cheng J.-F."/>
            <person name="Goodwin L."/>
            <person name="Pitluck S."/>
            <person name="Chertkov O."/>
            <person name="Misra M."/>
            <person name="Detter J.C."/>
            <person name="Han C."/>
            <person name="Tapia R."/>
            <person name="Land M."/>
            <person name="Hauser L."/>
            <person name="Kyrpides N."/>
            <person name="Ivanova N."/>
            <person name="Ovchinnikova G."/>
            <person name="Pedersen K."/>
            <person name="Jagevall S."/>
            <person name="Hazen T."/>
            <person name="Woyke T."/>
        </authorList>
    </citation>
    <scope>NUCLEOTIDE SEQUENCE [LARGE SCALE GENOMIC DNA]</scope>
    <source>
        <strain evidence="7">ATCC 700646 / DSM 10631 / Aspo-2</strain>
    </source>
</reference>
<keyword evidence="4" id="KW-0804">Transcription</keyword>
<evidence type="ECO:0000256" key="4">
    <source>
        <dbReference type="ARBA" id="ARBA00023163"/>
    </source>
</evidence>
<dbReference type="RefSeq" id="WP_013513266.1">
    <property type="nucleotide sequence ID" value="NC_014844.1"/>
</dbReference>
<keyword evidence="2" id="KW-0238">DNA-binding</keyword>
<dbReference type="Gene3D" id="1.10.10.60">
    <property type="entry name" value="Homeodomain-like"/>
    <property type="match status" value="2"/>
</dbReference>
<reference evidence="6 7" key="2">
    <citation type="journal article" date="2014" name="Genome Announc.">
        <title>Complete Genome Sequence of the Subsurface, Mesophilic Sulfate-Reducing Bacterium Desulfovibrio aespoeensis Aspo-2.</title>
        <authorList>
            <person name="Pedersen K."/>
            <person name="Bengtsson A."/>
            <person name="Edlund J."/>
            <person name="Rabe L."/>
            <person name="Hazen T."/>
            <person name="Chakraborty R."/>
            <person name="Goodwin L."/>
            <person name="Shapiro N."/>
        </authorList>
    </citation>
    <scope>NUCLEOTIDE SEQUENCE [LARGE SCALE GENOMIC DNA]</scope>
    <source>
        <strain evidence="7">ATCC 700646 / DSM 10631 / Aspo-2</strain>
    </source>
</reference>
<dbReference type="EMBL" id="CP002431">
    <property type="protein sequence ID" value="ADU61329.1"/>
    <property type="molecule type" value="Genomic_DNA"/>
</dbReference>
<dbReference type="Proteomes" id="UP000002191">
    <property type="component" value="Chromosome"/>
</dbReference>